<evidence type="ECO:0000259" key="8">
    <source>
        <dbReference type="PROSITE" id="PS50928"/>
    </source>
</evidence>
<dbReference type="SUPFAM" id="SSF161098">
    <property type="entry name" value="MetI-like"/>
    <property type="match status" value="1"/>
</dbReference>
<feature type="domain" description="ABC transmembrane type-1" evidence="8">
    <location>
        <begin position="81"/>
        <end position="304"/>
    </location>
</feature>
<keyword evidence="6 7" id="KW-0472">Membrane</keyword>
<comment type="caution">
    <text evidence="9">The sequence shown here is derived from an EMBL/GenBank/DDBJ whole genome shotgun (WGS) entry which is preliminary data.</text>
</comment>
<evidence type="ECO:0000313" key="9">
    <source>
        <dbReference type="EMBL" id="RCG27504.1"/>
    </source>
</evidence>
<feature type="transmembrane region" description="Helical" evidence="7">
    <location>
        <begin position="128"/>
        <end position="148"/>
    </location>
</feature>
<dbReference type="PROSITE" id="PS50928">
    <property type="entry name" value="ABC_TM1"/>
    <property type="match status" value="1"/>
</dbReference>
<feature type="transmembrane region" description="Helical" evidence="7">
    <location>
        <begin position="236"/>
        <end position="256"/>
    </location>
</feature>
<dbReference type="AlphaFoldDB" id="A0A367FAX9"/>
<dbReference type="Proteomes" id="UP000252914">
    <property type="component" value="Unassembled WGS sequence"/>
</dbReference>
<dbReference type="PANTHER" id="PTHR30193">
    <property type="entry name" value="ABC TRANSPORTER PERMEASE PROTEIN"/>
    <property type="match status" value="1"/>
</dbReference>
<evidence type="ECO:0000256" key="5">
    <source>
        <dbReference type="ARBA" id="ARBA00022989"/>
    </source>
</evidence>
<dbReference type="InterPro" id="IPR051393">
    <property type="entry name" value="ABC_transporter_permease"/>
</dbReference>
<dbReference type="GO" id="GO:0055085">
    <property type="term" value="P:transmembrane transport"/>
    <property type="evidence" value="ECO:0007669"/>
    <property type="project" value="InterPro"/>
</dbReference>
<comment type="subcellular location">
    <subcellularLocation>
        <location evidence="1 7">Cell membrane</location>
        <topology evidence="1 7">Multi-pass membrane protein</topology>
    </subcellularLocation>
</comment>
<evidence type="ECO:0000256" key="6">
    <source>
        <dbReference type="ARBA" id="ARBA00023136"/>
    </source>
</evidence>
<feature type="transmembrane region" description="Helical" evidence="7">
    <location>
        <begin position="21"/>
        <end position="44"/>
    </location>
</feature>
<organism evidence="9 10">
    <name type="scientific">Streptomyces diacarni</name>
    <dbReference type="NCBI Taxonomy" id="2800381"/>
    <lineage>
        <taxon>Bacteria</taxon>
        <taxon>Bacillati</taxon>
        <taxon>Actinomycetota</taxon>
        <taxon>Actinomycetes</taxon>
        <taxon>Kitasatosporales</taxon>
        <taxon>Streptomycetaceae</taxon>
        <taxon>Streptomyces</taxon>
    </lineage>
</organism>
<dbReference type="Pfam" id="PF00528">
    <property type="entry name" value="BPD_transp_1"/>
    <property type="match status" value="1"/>
</dbReference>
<dbReference type="InterPro" id="IPR035906">
    <property type="entry name" value="MetI-like_sf"/>
</dbReference>
<dbReference type="RefSeq" id="WP_114020415.1">
    <property type="nucleotide sequence ID" value="NZ_JBEYTF010000026.1"/>
</dbReference>
<keyword evidence="5 7" id="KW-1133">Transmembrane helix</keyword>
<evidence type="ECO:0000313" key="10">
    <source>
        <dbReference type="Proteomes" id="UP000252914"/>
    </source>
</evidence>
<dbReference type="CDD" id="cd06261">
    <property type="entry name" value="TM_PBP2"/>
    <property type="match status" value="1"/>
</dbReference>
<keyword evidence="3" id="KW-1003">Cell membrane</keyword>
<feature type="transmembrane region" description="Helical" evidence="7">
    <location>
        <begin position="177"/>
        <end position="200"/>
    </location>
</feature>
<protein>
    <submittedName>
        <fullName evidence="9">Sugar ABC transporter permease</fullName>
    </submittedName>
</protein>
<feature type="transmembrane region" description="Helical" evidence="7">
    <location>
        <begin position="80"/>
        <end position="108"/>
    </location>
</feature>
<dbReference type="EMBL" id="QOIN01000028">
    <property type="protein sequence ID" value="RCG27504.1"/>
    <property type="molecule type" value="Genomic_DNA"/>
</dbReference>
<keyword evidence="10" id="KW-1185">Reference proteome</keyword>
<keyword evidence="4 7" id="KW-0812">Transmembrane</keyword>
<evidence type="ECO:0000256" key="7">
    <source>
        <dbReference type="RuleBase" id="RU363032"/>
    </source>
</evidence>
<name>A0A367FAX9_9ACTN</name>
<comment type="similarity">
    <text evidence="7">Belongs to the binding-protein-dependent transport system permease family.</text>
</comment>
<evidence type="ECO:0000256" key="4">
    <source>
        <dbReference type="ARBA" id="ARBA00022692"/>
    </source>
</evidence>
<dbReference type="GO" id="GO:0005886">
    <property type="term" value="C:plasma membrane"/>
    <property type="evidence" value="ECO:0007669"/>
    <property type="project" value="UniProtKB-SubCell"/>
</dbReference>
<keyword evidence="2 7" id="KW-0813">Transport</keyword>
<sequence length="313" mass="33398">MTAAAGQRARRGRGGRRAGRAWRGYLYVLPAAAVYLAFAVLPALHTAYLSLFEWDGVTLGEWAGLRNYREVFTDPALRGAVFNALVLVVFFALLPILAGLVMTGLLSLPRASLGGAGSRRRGLGVYRLLFMLPQVVPLVAVGVTWRWLYGEDGLINETLGGIGLGGWARPWLGDFDWALVAVGLVGTWVLSGLCMMLFLAGVHKIDPQLYEAARLDGAGPVREFVSVTLPQLRGELAVALTVTTVAALASFDIVYVTTGGGPGEETTVPGLLVYKLAFTDGKVGLASALGVVLSLLILGLVYVINRLSRTERT</sequence>
<evidence type="ECO:0000256" key="3">
    <source>
        <dbReference type="ARBA" id="ARBA00022475"/>
    </source>
</evidence>
<feature type="transmembrane region" description="Helical" evidence="7">
    <location>
        <begin position="283"/>
        <end position="304"/>
    </location>
</feature>
<evidence type="ECO:0000256" key="1">
    <source>
        <dbReference type="ARBA" id="ARBA00004651"/>
    </source>
</evidence>
<dbReference type="InterPro" id="IPR000515">
    <property type="entry name" value="MetI-like"/>
</dbReference>
<dbReference type="Gene3D" id="1.10.3720.10">
    <property type="entry name" value="MetI-like"/>
    <property type="match status" value="1"/>
</dbReference>
<gene>
    <name evidence="9" type="ORF">DTL70_03950</name>
</gene>
<accession>A0A367FAX9</accession>
<reference evidence="9 10" key="1">
    <citation type="submission" date="2018-06" db="EMBL/GenBank/DDBJ databases">
        <title>Streptomyces reniochalinae sp. nov. and Streptomyces diacarnus sp. nov. from marine sponges.</title>
        <authorList>
            <person name="Li L."/>
        </authorList>
    </citation>
    <scope>NUCLEOTIDE SEQUENCE [LARGE SCALE GENOMIC DNA]</scope>
    <source>
        <strain evidence="9 10">LHW51701</strain>
    </source>
</reference>
<evidence type="ECO:0000256" key="2">
    <source>
        <dbReference type="ARBA" id="ARBA00022448"/>
    </source>
</evidence>
<dbReference type="PANTHER" id="PTHR30193:SF41">
    <property type="entry name" value="DIACETYLCHITOBIOSE UPTAKE SYSTEM PERMEASE PROTEIN NGCF"/>
    <property type="match status" value="1"/>
</dbReference>
<proteinExistence type="inferred from homology"/>